<reference evidence="2" key="1">
    <citation type="submission" date="2021-07" db="EMBL/GenBank/DDBJ databases">
        <authorList>
            <person name="Branca A.L. A."/>
        </authorList>
    </citation>
    <scope>NUCLEOTIDE SEQUENCE</scope>
</reference>
<feature type="region of interest" description="Disordered" evidence="1">
    <location>
        <begin position="22"/>
        <end position="45"/>
    </location>
</feature>
<proteinExistence type="predicted"/>
<comment type="caution">
    <text evidence="2">The sequence shown here is derived from an EMBL/GenBank/DDBJ whole genome shotgun (WGS) entry which is preliminary data.</text>
</comment>
<dbReference type="EMBL" id="CAJVPA010000044">
    <property type="protein sequence ID" value="CAG8267964.1"/>
    <property type="molecule type" value="Genomic_DNA"/>
</dbReference>
<dbReference type="OrthoDB" id="4204700at2759"/>
<feature type="region of interest" description="Disordered" evidence="1">
    <location>
        <begin position="219"/>
        <end position="395"/>
    </location>
</feature>
<feature type="compositionally biased region" description="Polar residues" evidence="1">
    <location>
        <begin position="249"/>
        <end position="283"/>
    </location>
</feature>
<dbReference type="AlphaFoldDB" id="A0A9W4N2Z1"/>
<feature type="compositionally biased region" description="Basic and acidic residues" evidence="1">
    <location>
        <begin position="378"/>
        <end position="395"/>
    </location>
</feature>
<evidence type="ECO:0000313" key="3">
    <source>
        <dbReference type="Proteomes" id="UP001152646"/>
    </source>
</evidence>
<dbReference type="Proteomes" id="UP001152646">
    <property type="component" value="Unassembled WGS sequence"/>
</dbReference>
<evidence type="ECO:0000256" key="1">
    <source>
        <dbReference type="SAM" id="MobiDB-lite"/>
    </source>
</evidence>
<organism evidence="2 3">
    <name type="scientific">Penicillium salamii</name>
    <dbReference type="NCBI Taxonomy" id="1612424"/>
    <lineage>
        <taxon>Eukaryota</taxon>
        <taxon>Fungi</taxon>
        <taxon>Dikarya</taxon>
        <taxon>Ascomycota</taxon>
        <taxon>Pezizomycotina</taxon>
        <taxon>Eurotiomycetes</taxon>
        <taxon>Eurotiomycetidae</taxon>
        <taxon>Eurotiales</taxon>
        <taxon>Aspergillaceae</taxon>
        <taxon>Penicillium</taxon>
    </lineage>
</organism>
<evidence type="ECO:0008006" key="4">
    <source>
        <dbReference type="Google" id="ProtNLM"/>
    </source>
</evidence>
<accession>A0A9W4N2Z1</accession>
<gene>
    <name evidence="2" type="ORF">PSALAMII_LOCUS1161</name>
</gene>
<protein>
    <recommendedName>
        <fullName evidence="4">Endo-1,3(4)-beta-glucanase</fullName>
    </recommendedName>
</protein>
<evidence type="ECO:0000313" key="2">
    <source>
        <dbReference type="EMBL" id="CAG8267964.1"/>
    </source>
</evidence>
<feature type="compositionally biased region" description="Basic and acidic residues" evidence="1">
    <location>
        <begin position="235"/>
        <end position="244"/>
    </location>
</feature>
<feature type="compositionally biased region" description="Polar residues" evidence="1">
    <location>
        <begin position="22"/>
        <end position="40"/>
    </location>
</feature>
<feature type="compositionally biased region" description="Low complexity" evidence="1">
    <location>
        <begin position="284"/>
        <end position="296"/>
    </location>
</feature>
<name>A0A9W4N2Z1_9EURO</name>
<feature type="compositionally biased region" description="Polar residues" evidence="1">
    <location>
        <begin position="337"/>
        <end position="347"/>
    </location>
</feature>
<sequence>MSFNPQFVSSLDSPYFTMSSDNASPQAVNYSNNDQSTESRTLPGHNPALARYNQLQLRQEAVVRPDLFTLYFGFLGSGNWRRKVATAVTDRVENHYVLTARSPTQSELDAIVEHGTRSLYQNRIGMPVGSIIGGAWVYARLRSSPGFPRKNPTPQAILEAMRLSSSGVSLKSFAAAAAWRMLFTTCFVSALSNIYAVYNDATSMLTDPRLKGFVEEMRSQKPEDVRKRKLQAASERVRSMRSGEKTIGSEFNQAMTQPGYTSSYEQDPNDYSTPPNSYSEYEGSNSTSTQSTYTSTPEPSNSTGPVWARGRGQPAEQTSGTDFFDDDDASPTAAEYRNTNIDGSSGSAWDRIRRQNGAAGSRQQLPQSTLHPYSYENSHSEQDSHGQLSEKDKAQAEFDRMIDAERNVGSDKFRNRGWGS</sequence>
<feature type="compositionally biased region" description="Polar residues" evidence="1">
    <location>
        <begin position="361"/>
        <end position="377"/>
    </location>
</feature>